<proteinExistence type="predicted"/>
<dbReference type="InterPro" id="IPR022536">
    <property type="entry name" value="EspC"/>
</dbReference>
<gene>
    <name evidence="1" type="ORF">CLV40_11953</name>
</gene>
<name>A0A2S6GH09_9PSEU</name>
<dbReference type="EMBL" id="PTIX01000019">
    <property type="protein sequence ID" value="PPK64489.1"/>
    <property type="molecule type" value="Genomic_DNA"/>
</dbReference>
<dbReference type="AlphaFoldDB" id="A0A2S6GH09"/>
<evidence type="ECO:0000313" key="1">
    <source>
        <dbReference type="EMBL" id="PPK64489.1"/>
    </source>
</evidence>
<organism evidence="1 2">
    <name type="scientific">Actinokineospora auranticolor</name>
    <dbReference type="NCBI Taxonomy" id="155976"/>
    <lineage>
        <taxon>Bacteria</taxon>
        <taxon>Bacillati</taxon>
        <taxon>Actinomycetota</taxon>
        <taxon>Actinomycetes</taxon>
        <taxon>Pseudonocardiales</taxon>
        <taxon>Pseudonocardiaceae</taxon>
        <taxon>Actinokineospora</taxon>
    </lineage>
</organism>
<evidence type="ECO:0000313" key="2">
    <source>
        <dbReference type="Proteomes" id="UP000239203"/>
    </source>
</evidence>
<dbReference type="RefSeq" id="WP_104481866.1">
    <property type="nucleotide sequence ID" value="NZ_CP154825.1"/>
</dbReference>
<keyword evidence="2" id="KW-1185">Reference proteome</keyword>
<comment type="caution">
    <text evidence="1">The sequence shown here is derived from an EMBL/GenBank/DDBJ whole genome shotgun (WGS) entry which is preliminary data.</text>
</comment>
<sequence length="149" mass="16206">MTRVRTMQQVEQLAKSRQVQDRAYVDSDVRADPQGDFRLTGTGMDGMEVDYAALSQAYSQLGDLHAELAKQRDLAAELEQPMGDGSGPVAARMAQAFGVRADAEGGVRAVLEKYLTELADVRESIRATLADYETVDNAAKDALNRAGRI</sequence>
<dbReference type="OrthoDB" id="3696327at2"/>
<dbReference type="GO" id="GO:0009306">
    <property type="term" value="P:protein secretion"/>
    <property type="evidence" value="ECO:0007669"/>
    <property type="project" value="InterPro"/>
</dbReference>
<protein>
    <submittedName>
        <fullName evidence="1">Excreted virulence factor EspC (Type VII ESX diderm)</fullName>
    </submittedName>
</protein>
<dbReference type="Pfam" id="PF10824">
    <property type="entry name" value="T7SS_ESX_EspC"/>
    <property type="match status" value="1"/>
</dbReference>
<reference evidence="1 2" key="1">
    <citation type="submission" date="2018-02" db="EMBL/GenBank/DDBJ databases">
        <title>Genomic Encyclopedia of Archaeal and Bacterial Type Strains, Phase II (KMG-II): from individual species to whole genera.</title>
        <authorList>
            <person name="Goeker M."/>
        </authorList>
    </citation>
    <scope>NUCLEOTIDE SEQUENCE [LARGE SCALE GENOMIC DNA]</scope>
    <source>
        <strain evidence="1 2">YU 961-1</strain>
    </source>
</reference>
<accession>A0A2S6GH09</accession>
<dbReference type="Proteomes" id="UP000239203">
    <property type="component" value="Unassembled WGS sequence"/>
</dbReference>